<name>A0A1A9I268_9BACT</name>
<dbReference type="Proteomes" id="UP000077667">
    <property type="component" value="Chromosome"/>
</dbReference>
<dbReference type="GO" id="GO:0005524">
    <property type="term" value="F:ATP binding"/>
    <property type="evidence" value="ECO:0007669"/>
    <property type="project" value="UniProtKB-KW"/>
</dbReference>
<dbReference type="GO" id="GO:0016887">
    <property type="term" value="F:ATP hydrolysis activity"/>
    <property type="evidence" value="ECO:0007669"/>
    <property type="project" value="InterPro"/>
</dbReference>
<proteinExistence type="inferred from homology"/>
<evidence type="ECO:0000256" key="3">
    <source>
        <dbReference type="ARBA" id="ARBA00022840"/>
    </source>
</evidence>
<keyword evidence="1" id="KW-0677">Repeat</keyword>
<protein>
    <recommendedName>
        <fullName evidence="5">Probable ATP-binding protein YbiT</fullName>
    </recommendedName>
</protein>
<evidence type="ECO:0000313" key="8">
    <source>
        <dbReference type="Proteomes" id="UP000077667"/>
    </source>
</evidence>
<dbReference type="FunFam" id="3.40.50.300:FF:000070">
    <property type="entry name" value="Putative ABC transporter ATP-binding component"/>
    <property type="match status" value="1"/>
</dbReference>
<dbReference type="InterPro" id="IPR003593">
    <property type="entry name" value="AAA+_ATPase"/>
</dbReference>
<dbReference type="FunFam" id="3.40.50.300:FF:000011">
    <property type="entry name" value="Putative ABC transporter ATP-binding component"/>
    <property type="match status" value="1"/>
</dbReference>
<comment type="similarity">
    <text evidence="4">Belongs to the ABC transporter superfamily. ABCF family. YbiT subfamily.</text>
</comment>
<evidence type="ECO:0000313" key="7">
    <source>
        <dbReference type="EMBL" id="ANH81149.1"/>
    </source>
</evidence>
<dbReference type="PANTHER" id="PTHR42855">
    <property type="entry name" value="ABC TRANSPORTER ATP-BINDING SUBUNIT"/>
    <property type="match status" value="1"/>
</dbReference>
<keyword evidence="3" id="KW-0067">ATP-binding</keyword>
<accession>A0A1A9I268</accession>
<keyword evidence="2" id="KW-0547">Nucleotide-binding</keyword>
<dbReference type="AlphaFoldDB" id="A0A1A9I268"/>
<dbReference type="Gene3D" id="3.40.50.300">
    <property type="entry name" value="P-loop containing nucleotide triphosphate hydrolases"/>
    <property type="match status" value="2"/>
</dbReference>
<dbReference type="InterPro" id="IPR032781">
    <property type="entry name" value="ABC_tran_Xtn"/>
</dbReference>
<keyword evidence="8" id="KW-1185">Reference proteome</keyword>
<dbReference type="PANTHER" id="PTHR42855:SF2">
    <property type="entry name" value="DRUG RESISTANCE ABC TRANSPORTER,ATP-BINDING PROTEIN"/>
    <property type="match status" value="1"/>
</dbReference>
<dbReference type="Pfam" id="PF12848">
    <property type="entry name" value="ABC_tran_Xtn"/>
    <property type="match status" value="1"/>
</dbReference>
<dbReference type="RefSeq" id="WP_067754898.1">
    <property type="nucleotide sequence ID" value="NZ_CP015772.1"/>
</dbReference>
<reference evidence="7 8" key="1">
    <citation type="submission" date="2016-05" db="EMBL/GenBank/DDBJ databases">
        <title>Niabella ginsenosidivorans BS26 whole genome sequencing.</title>
        <authorList>
            <person name="Im W.T."/>
            <person name="Siddiqi M.Z."/>
        </authorList>
    </citation>
    <scope>NUCLEOTIDE SEQUENCE [LARGE SCALE GENOMIC DNA]</scope>
    <source>
        <strain evidence="7 8">BS26</strain>
    </source>
</reference>
<evidence type="ECO:0000256" key="1">
    <source>
        <dbReference type="ARBA" id="ARBA00022737"/>
    </source>
</evidence>
<feature type="domain" description="ABC transporter" evidence="6">
    <location>
        <begin position="2"/>
        <end position="252"/>
    </location>
</feature>
<evidence type="ECO:0000256" key="4">
    <source>
        <dbReference type="ARBA" id="ARBA00061551"/>
    </source>
</evidence>
<dbReference type="InterPro" id="IPR051309">
    <property type="entry name" value="ABCF_ATPase"/>
</dbReference>
<evidence type="ECO:0000256" key="5">
    <source>
        <dbReference type="ARBA" id="ARBA00074044"/>
    </source>
</evidence>
<dbReference type="SUPFAM" id="SSF52540">
    <property type="entry name" value="P-loop containing nucleoside triphosphate hydrolases"/>
    <property type="match status" value="2"/>
</dbReference>
<dbReference type="PROSITE" id="PS50893">
    <property type="entry name" value="ABC_TRANSPORTER_2"/>
    <property type="match status" value="2"/>
</dbReference>
<dbReference type="InterPro" id="IPR027417">
    <property type="entry name" value="P-loop_NTPase"/>
</dbReference>
<evidence type="ECO:0000259" key="6">
    <source>
        <dbReference type="PROSITE" id="PS50893"/>
    </source>
</evidence>
<organism evidence="7 8">
    <name type="scientific">Niabella ginsenosidivorans</name>
    <dbReference type="NCBI Taxonomy" id="1176587"/>
    <lineage>
        <taxon>Bacteria</taxon>
        <taxon>Pseudomonadati</taxon>
        <taxon>Bacteroidota</taxon>
        <taxon>Chitinophagia</taxon>
        <taxon>Chitinophagales</taxon>
        <taxon>Chitinophagaceae</taxon>
        <taxon>Niabella</taxon>
    </lineage>
</organism>
<dbReference type="EMBL" id="CP015772">
    <property type="protein sequence ID" value="ANH81149.1"/>
    <property type="molecule type" value="Genomic_DNA"/>
</dbReference>
<dbReference type="STRING" id="1176587.A8C56_09310"/>
<dbReference type="Pfam" id="PF00005">
    <property type="entry name" value="ABC_tran"/>
    <property type="match status" value="2"/>
</dbReference>
<dbReference type="SMART" id="SM00382">
    <property type="entry name" value="AAA"/>
    <property type="match status" value="1"/>
</dbReference>
<dbReference type="InterPro" id="IPR003439">
    <property type="entry name" value="ABC_transporter-like_ATP-bd"/>
</dbReference>
<dbReference type="KEGG" id="nia:A8C56_09310"/>
<evidence type="ECO:0000256" key="2">
    <source>
        <dbReference type="ARBA" id="ARBA00022741"/>
    </source>
</evidence>
<feature type="domain" description="ABC transporter" evidence="6">
    <location>
        <begin position="320"/>
        <end position="539"/>
    </location>
</feature>
<sequence>MISVKDLKLAYGKRVLFEDVNVNFTKGNCYGVIGANGAGKSTFLKILSGEIEPNKGTISITPGERMAVLKQNHFEFDNETVLNTVLMGHKKMWDVMTRRDAIYANPDATEDDYMKAGELEAEYGEMGGYESESDAAAFLNGLGVHDELHQLLMKDIPSNMKVRVLLAQALFGNPDILLLDEPTNGLDIETISWLENFLADYENIVLVVSHDRHFLDAVCTHVADVDRQKIKIFTGNYSFWYESSQLMARQIADKNKKMEEKRKDLLDFIARFSANASKSKQATSRKKALEKLTIEEIEPSYRKYPGIIFQPLREVGNQILNVEKLKSVVEGRVLFDKVTFSVNKGDKIAFISKDPLAVTSFFNVINGEAKADGGTFEWGTTVTSAYLPVDNSPYFQQDLNLMDWLRQYVPPHVTDVDEPFLRGFLGKMLFSGEEVLKKTTVLSGGEKVRCMISKMMLQNPNVIILDQPTNHLDLESIQSFNEQCTVYNGIVLLTSHDHTFMQTVANRIIELTPKGIIDRLSTFDEYLADERVKKLREELYA</sequence>
<gene>
    <name evidence="7" type="ORF">A8C56_09310</name>
</gene>
<dbReference type="CDD" id="cd03221">
    <property type="entry name" value="ABCF_EF-3"/>
    <property type="match status" value="2"/>
</dbReference>
<dbReference type="OrthoDB" id="613473at2"/>